<comment type="subcellular location">
    <subcellularLocation>
        <location evidence="1">Membrane</location>
        <topology evidence="1">Multi-pass membrane protein</topology>
    </subcellularLocation>
</comment>
<evidence type="ECO:0000313" key="6">
    <source>
        <dbReference type="EMBL" id="ALO60772.1"/>
    </source>
</evidence>
<evidence type="ECO:0000256" key="3">
    <source>
        <dbReference type="ARBA" id="ARBA00022989"/>
    </source>
</evidence>
<evidence type="ECO:0000256" key="1">
    <source>
        <dbReference type="ARBA" id="ARBA00004141"/>
    </source>
</evidence>
<organism evidence="6 7">
    <name type="scientific">Cryptococcus deneoformans (strain JEC21 / ATCC MYA-565)</name>
    <name type="common">Cryptococcus neoformans var. neoformans serotype D</name>
    <dbReference type="NCBI Taxonomy" id="214684"/>
    <lineage>
        <taxon>Eukaryota</taxon>
        <taxon>Fungi</taxon>
        <taxon>Dikarya</taxon>
        <taxon>Basidiomycota</taxon>
        <taxon>Agaricomycotina</taxon>
        <taxon>Tremellomycetes</taxon>
        <taxon>Tremellales</taxon>
        <taxon>Cryptococcaceae</taxon>
        <taxon>Cryptococcus</taxon>
        <taxon>Cryptococcus neoformans species complex</taxon>
    </lineage>
</organism>
<evidence type="ECO:0000313" key="7">
    <source>
        <dbReference type="Proteomes" id="UP000002149"/>
    </source>
</evidence>
<keyword evidence="4 5" id="KW-0472">Membrane</keyword>
<feature type="transmembrane region" description="Helical" evidence="5">
    <location>
        <begin position="12"/>
        <end position="34"/>
    </location>
</feature>
<dbReference type="InterPro" id="IPR026770">
    <property type="entry name" value="RNase_K"/>
</dbReference>
<evidence type="ECO:0000256" key="4">
    <source>
        <dbReference type="ARBA" id="ARBA00023136"/>
    </source>
</evidence>
<dbReference type="FunCoup" id="A0A0S2LIW1">
    <property type="interactions" value="3"/>
</dbReference>
<dbReference type="PaxDb" id="214684-A0A0S2LIW1"/>
<accession>A0A0S2LIW1</accession>
<dbReference type="GO" id="GO:0016020">
    <property type="term" value="C:membrane"/>
    <property type="evidence" value="ECO:0007669"/>
    <property type="project" value="UniProtKB-SubCell"/>
</dbReference>
<dbReference type="GO" id="GO:0004521">
    <property type="term" value="F:RNA endonuclease activity"/>
    <property type="evidence" value="ECO:0000318"/>
    <property type="project" value="GO_Central"/>
</dbReference>
<feature type="transmembrane region" description="Helical" evidence="5">
    <location>
        <begin position="54"/>
        <end position="75"/>
    </location>
</feature>
<dbReference type="GeneID" id="36393036"/>
<evidence type="ECO:0000256" key="2">
    <source>
        <dbReference type="ARBA" id="ARBA00022692"/>
    </source>
</evidence>
<dbReference type="PANTHER" id="PTHR31733">
    <property type="entry name" value="RIBONUCLEASE KAPPA"/>
    <property type="match status" value="1"/>
</dbReference>
<gene>
    <name evidence="6" type="ordered locus">CNI01825</name>
</gene>
<keyword evidence="2 5" id="KW-0812">Transmembrane</keyword>
<dbReference type="OrthoDB" id="67317at2759"/>
<protein>
    <submittedName>
        <fullName evidence="6">Uncharacterized protein</fullName>
    </submittedName>
</protein>
<dbReference type="STRING" id="214684.A0A0S2LIW1"/>
<dbReference type="RefSeq" id="XP_024514406.1">
    <property type="nucleotide sequence ID" value="XM_024658735.1"/>
</dbReference>
<dbReference type="KEGG" id="cne:CNI01825"/>
<dbReference type="Proteomes" id="UP000002149">
    <property type="component" value="Chromosome 9"/>
</dbReference>
<keyword evidence="3 5" id="KW-1133">Transmembrane helix</keyword>
<dbReference type="VEuPathDB" id="FungiDB:CNI01825"/>
<name>A0A0S2LIW1_CRYD1</name>
<dbReference type="InterPro" id="IPR056552">
    <property type="entry name" value="Ribonucl_Kappa"/>
</dbReference>
<dbReference type="InParanoid" id="A0A0S2LIW1"/>
<dbReference type="Pfam" id="PF23489">
    <property type="entry name" value="V-ATPase_su_f"/>
    <property type="match status" value="1"/>
</dbReference>
<reference evidence="6 7" key="1">
    <citation type="journal article" date="2005" name="Science">
        <title>The genome of the basidiomycetous yeast and human pathogen Cryptococcus neoformans.</title>
        <authorList>
            <person name="Loftus B.J."/>
            <person name="Fung E."/>
            <person name="Roncaglia P."/>
            <person name="Rowley D."/>
            <person name="Amedeo P."/>
            <person name="Bruno D."/>
            <person name="Vamathevan J."/>
            <person name="Miranda M."/>
            <person name="Anderson I.J."/>
            <person name="Fraser J.A."/>
            <person name="Allen J.E."/>
            <person name="Bosdet I.E."/>
            <person name="Brent M.R."/>
            <person name="Chiu R."/>
            <person name="Doering T.L."/>
            <person name="Donlin M.J."/>
            <person name="D'Souza C.A."/>
            <person name="Fox D.S."/>
            <person name="Grinberg V."/>
            <person name="Fu J."/>
            <person name="Fukushima M."/>
            <person name="Haas B.J."/>
            <person name="Huang J.C."/>
            <person name="Janbon G."/>
            <person name="Jones S.J."/>
            <person name="Koo H.L."/>
            <person name="Krzywinski M.I."/>
            <person name="Kwon-Chung J.K."/>
            <person name="Lengeler K.B."/>
            <person name="Maiti R."/>
            <person name="Marra M.A."/>
            <person name="Marra R.E."/>
            <person name="Mathewson C.A."/>
            <person name="Mitchell T.G."/>
            <person name="Pertea M."/>
            <person name="Riggs F.R."/>
            <person name="Salzberg S.L."/>
            <person name="Schein J.E."/>
            <person name="Shvartsbeyn A."/>
            <person name="Shin H."/>
            <person name="Shumway M."/>
            <person name="Specht C.A."/>
            <person name="Suh B.B."/>
            <person name="Tenney A."/>
            <person name="Utterback T.R."/>
            <person name="Wickes B.L."/>
            <person name="Wortman J.R."/>
            <person name="Wye N.H."/>
            <person name="Kronstad J.W."/>
            <person name="Lodge J.K."/>
            <person name="Heitman J."/>
            <person name="Davis R.W."/>
            <person name="Fraser C.M."/>
            <person name="Hyman R.W."/>
        </authorList>
    </citation>
    <scope>NUCLEOTIDE SEQUENCE [LARGE SCALE GENOMIC DNA]</scope>
    <source>
        <strain evidence="7">JEC21 / ATCC MYA-565</strain>
    </source>
</reference>
<proteinExistence type="predicted"/>
<evidence type="ECO:0000256" key="5">
    <source>
        <dbReference type="SAM" id="Phobius"/>
    </source>
</evidence>
<dbReference type="EMBL" id="AE017349">
    <property type="protein sequence ID" value="ALO60772.1"/>
    <property type="molecule type" value="Genomic_DNA"/>
</dbReference>
<dbReference type="AlphaFoldDB" id="A0A0S2LIW1"/>
<sequence length="89" mass="9489">MPVNIRPVVSQGLASCCTVFSVFGIIILVALGSLFSRRVEVLTGSVNDPVDPDLVASTCYAAAVIYAIFVAFCGVQMAVHKRYPRGVQL</sequence>
<keyword evidence="7" id="KW-1185">Reference proteome</keyword>